<dbReference type="STRING" id="1552123.EP57_00070"/>
<dbReference type="InterPro" id="IPR007737">
    <property type="entry name" value="Mga_HTH"/>
</dbReference>
<dbReference type="RefSeq" id="WP_036082993.1">
    <property type="nucleotide sequence ID" value="NZ_CBCSHQ010000002.1"/>
</dbReference>
<accession>A0A099WLP9</accession>
<dbReference type="OrthoDB" id="2365732at2"/>
<keyword evidence="2" id="KW-0804">Transcription</keyword>
<reference evidence="3 4" key="1">
    <citation type="submission" date="2014-05" db="EMBL/GenBank/DDBJ databases">
        <title>Novel Listeriaceae from food processing environments.</title>
        <authorList>
            <person name="den Bakker H.C."/>
        </authorList>
    </citation>
    <scope>NUCLEOTIDE SEQUENCE [LARGE SCALE GENOMIC DNA]</scope>
    <source>
        <strain evidence="3 4">FSL A5-0281</strain>
    </source>
</reference>
<sequence length="495" mass="59057">MKKDIYLAGDQSTTNSMLLLRMIAEEPRWYTVNELSERLDMNQRTIQRYLADLLEKIEDYNDENIQLHTAKNKGVFLEITLGADVLNFELYLLEDNVTIMLMKAIFFEEFTSVKKFAMDYFLSETTIRRSLKYFQELLEPYGIGLKRETYEVIGPEEQVRMFFYSYYWRIYQGAMWPFDIVDRKAVEEAALKVTSSLRQNLTYVQQYQIEYIIAINTIRIRKRHFVELNPNWKNYLDLDNDFRSLTKIKAVFDSLNIQKESEVYFFYLLMETRPKLYENKEVARRAMAPHKKNKSDVYVATEVFMRVFSEEMAPIPEKKYDTFFNSSFSAHLFCTLFKNFSVDINGYEYMRKLKEYYPNLHQKLNELLDKLYAETGNALFLEKDFLLTRYGLLFSAIKRLTYFEEQIRIVLDTDLPKFAERNLRLQIFDTLKYRYKVQFLNKNSAPQADLILTTVATPMMVERYNREKVLHIEAELSARDFTNIIDIVIEAMSSK</sequence>
<name>A0A099WLP9_9LIST</name>
<evidence type="ECO:0000313" key="3">
    <source>
        <dbReference type="EMBL" id="KGL45428.1"/>
    </source>
</evidence>
<gene>
    <name evidence="3" type="ORF">EP57_00070</name>
</gene>
<keyword evidence="1" id="KW-0805">Transcription regulation</keyword>
<dbReference type="EMBL" id="JNFA01000001">
    <property type="protein sequence ID" value="KGL45428.1"/>
    <property type="molecule type" value="Genomic_DNA"/>
</dbReference>
<evidence type="ECO:0000313" key="4">
    <source>
        <dbReference type="Proteomes" id="UP000029844"/>
    </source>
</evidence>
<dbReference type="PANTHER" id="PTHR30185:SF13">
    <property type="entry name" value="LICABCH OPERON REGULATOR-RELATED"/>
    <property type="match status" value="1"/>
</dbReference>
<evidence type="ECO:0000256" key="2">
    <source>
        <dbReference type="ARBA" id="ARBA00023163"/>
    </source>
</evidence>
<dbReference type="Proteomes" id="UP000029844">
    <property type="component" value="Unassembled WGS sequence"/>
</dbReference>
<dbReference type="InterPro" id="IPR036388">
    <property type="entry name" value="WH-like_DNA-bd_sf"/>
</dbReference>
<dbReference type="InterPro" id="IPR050661">
    <property type="entry name" value="BglG_antiterminators"/>
</dbReference>
<dbReference type="GeneID" id="58715846"/>
<dbReference type="Pfam" id="PF05043">
    <property type="entry name" value="Mga"/>
    <property type="match status" value="1"/>
</dbReference>
<dbReference type="AlphaFoldDB" id="A0A099WLP9"/>
<dbReference type="SUPFAM" id="SSF46785">
    <property type="entry name" value="Winged helix' DNA-binding domain"/>
    <property type="match status" value="1"/>
</dbReference>
<dbReference type="PANTHER" id="PTHR30185">
    <property type="entry name" value="CRYPTIC BETA-GLUCOSIDE BGL OPERON ANTITERMINATOR"/>
    <property type="match status" value="1"/>
</dbReference>
<proteinExistence type="predicted"/>
<dbReference type="InterPro" id="IPR036390">
    <property type="entry name" value="WH_DNA-bd_sf"/>
</dbReference>
<dbReference type="Gene3D" id="1.10.10.10">
    <property type="entry name" value="Winged helix-like DNA-binding domain superfamily/Winged helix DNA-binding domain"/>
    <property type="match status" value="2"/>
</dbReference>
<organism evidence="3 4">
    <name type="scientific">Listeria booriae</name>
    <dbReference type="NCBI Taxonomy" id="1552123"/>
    <lineage>
        <taxon>Bacteria</taxon>
        <taxon>Bacillati</taxon>
        <taxon>Bacillota</taxon>
        <taxon>Bacilli</taxon>
        <taxon>Bacillales</taxon>
        <taxon>Listeriaceae</taxon>
        <taxon>Listeria</taxon>
    </lineage>
</organism>
<dbReference type="eggNOG" id="COG3711">
    <property type="taxonomic scope" value="Bacteria"/>
</dbReference>
<keyword evidence="4" id="KW-1185">Reference proteome</keyword>
<evidence type="ECO:0000256" key="1">
    <source>
        <dbReference type="ARBA" id="ARBA00023015"/>
    </source>
</evidence>
<protein>
    <submittedName>
        <fullName evidence="3">Transcriptional regulator</fullName>
    </submittedName>
</protein>
<comment type="caution">
    <text evidence="3">The sequence shown here is derived from an EMBL/GenBank/DDBJ whole genome shotgun (WGS) entry which is preliminary data.</text>
</comment>